<dbReference type="Proteomes" id="UP000014463">
    <property type="component" value="Unassembled WGS sequence"/>
</dbReference>
<dbReference type="OrthoDB" id="116240at2"/>
<accession>S2LCB5</accession>
<protein>
    <recommendedName>
        <fullName evidence="5">HTH tetR-type domain-containing protein</fullName>
    </recommendedName>
</protein>
<name>S2LCB5_LITA3</name>
<dbReference type="AlphaFoldDB" id="S2LCB5"/>
<keyword evidence="1" id="KW-0805">Transcription regulation</keyword>
<comment type="caution">
    <text evidence="6">The sequence shown here is derived from an EMBL/GenBank/DDBJ whole genome shotgun (WGS) entry which is preliminary data.</text>
</comment>
<sequence>MSKRDDILYTALRLFNENGYHAVGVDRIRDEAQVSKMTLYKYFANKDKLVEEVLKLRHRMFKESLEGAISKATTPLEKLRALLNWHIHWFFSKNFHGCMFIKATGEFHDTRDFLAVSREHKNWITGLLTTILKDANVPQPESCAQLFEITIDGMIVNASIFHSFENIQVAWDKLCEAVNLPRLPLDEPTI</sequence>
<keyword evidence="3" id="KW-0804">Transcription</keyword>
<dbReference type="InterPro" id="IPR009057">
    <property type="entry name" value="Homeodomain-like_sf"/>
</dbReference>
<keyword evidence="2 4" id="KW-0238">DNA-binding</keyword>
<feature type="domain" description="HTH tetR-type" evidence="5">
    <location>
        <begin position="1"/>
        <end position="61"/>
    </location>
</feature>
<dbReference type="SUPFAM" id="SSF46689">
    <property type="entry name" value="Homeodomain-like"/>
    <property type="match status" value="1"/>
</dbReference>
<dbReference type="STRING" id="1121939.L861_15150"/>
<evidence type="ECO:0000256" key="4">
    <source>
        <dbReference type="PROSITE-ProRule" id="PRU00335"/>
    </source>
</evidence>
<reference evidence="6 7" key="1">
    <citation type="journal article" date="2013" name="Genome Announc.">
        <title>Draft genome sequence of the moderately halophilic gammaproteobacterium Halomonas anticariensis FP35.</title>
        <authorList>
            <person name="Tahrioui A."/>
            <person name="Quesada E."/>
            <person name="Llamas I."/>
        </authorList>
    </citation>
    <scope>NUCLEOTIDE SEQUENCE [LARGE SCALE GENOMIC DNA]</scope>
    <source>
        <strain evidence="7">DSM 16096 / CECT 5854 / LMG 22089 / FP35</strain>
    </source>
</reference>
<proteinExistence type="predicted"/>
<evidence type="ECO:0000313" key="6">
    <source>
        <dbReference type="EMBL" id="EPC02371.1"/>
    </source>
</evidence>
<keyword evidence="7" id="KW-1185">Reference proteome</keyword>
<dbReference type="EMBL" id="ASTJ01000025">
    <property type="protein sequence ID" value="EPC02371.1"/>
    <property type="molecule type" value="Genomic_DNA"/>
</dbReference>
<dbReference type="SUPFAM" id="SSF48498">
    <property type="entry name" value="Tetracyclin repressor-like, C-terminal domain"/>
    <property type="match status" value="1"/>
</dbReference>
<dbReference type="InterPro" id="IPR036271">
    <property type="entry name" value="Tet_transcr_reg_TetR-rel_C_sf"/>
</dbReference>
<dbReference type="RefSeq" id="WP_016416775.1">
    <property type="nucleotide sequence ID" value="NZ_AUAB01000002.1"/>
</dbReference>
<evidence type="ECO:0000313" key="7">
    <source>
        <dbReference type="Proteomes" id="UP000014463"/>
    </source>
</evidence>
<dbReference type="GO" id="GO:0003677">
    <property type="term" value="F:DNA binding"/>
    <property type="evidence" value="ECO:0007669"/>
    <property type="project" value="UniProtKB-UniRule"/>
</dbReference>
<dbReference type="Gene3D" id="1.10.357.10">
    <property type="entry name" value="Tetracycline Repressor, domain 2"/>
    <property type="match status" value="1"/>
</dbReference>
<dbReference type="InterPro" id="IPR001647">
    <property type="entry name" value="HTH_TetR"/>
</dbReference>
<evidence type="ECO:0000259" key="5">
    <source>
        <dbReference type="PROSITE" id="PS50977"/>
    </source>
</evidence>
<dbReference type="PANTHER" id="PTHR47506:SF1">
    <property type="entry name" value="HTH-TYPE TRANSCRIPTIONAL REGULATOR YJDC"/>
    <property type="match status" value="1"/>
</dbReference>
<dbReference type="Pfam" id="PF00440">
    <property type="entry name" value="TetR_N"/>
    <property type="match status" value="1"/>
</dbReference>
<dbReference type="PROSITE" id="PS50977">
    <property type="entry name" value="HTH_TETR_2"/>
    <property type="match status" value="1"/>
</dbReference>
<feature type="DNA-binding region" description="H-T-H motif" evidence="4">
    <location>
        <begin position="24"/>
        <end position="43"/>
    </location>
</feature>
<organism evidence="6 7">
    <name type="scientific">Litchfieldella anticariensis (strain DSM 16096 / CECT 5854 / CIP 108499 / LMG 22089 / FP35)</name>
    <name type="common">Halomonas anticariensis</name>
    <dbReference type="NCBI Taxonomy" id="1121939"/>
    <lineage>
        <taxon>Bacteria</taxon>
        <taxon>Pseudomonadati</taxon>
        <taxon>Pseudomonadota</taxon>
        <taxon>Gammaproteobacteria</taxon>
        <taxon>Oceanospirillales</taxon>
        <taxon>Halomonadaceae</taxon>
        <taxon>Litchfieldella</taxon>
    </lineage>
</organism>
<dbReference type="PRINTS" id="PR00455">
    <property type="entry name" value="HTHTETR"/>
</dbReference>
<dbReference type="eggNOG" id="COG1309">
    <property type="taxonomic scope" value="Bacteria"/>
</dbReference>
<evidence type="ECO:0000256" key="3">
    <source>
        <dbReference type="ARBA" id="ARBA00023163"/>
    </source>
</evidence>
<dbReference type="PANTHER" id="PTHR47506">
    <property type="entry name" value="TRANSCRIPTIONAL REGULATORY PROTEIN"/>
    <property type="match status" value="1"/>
</dbReference>
<evidence type="ECO:0000256" key="1">
    <source>
        <dbReference type="ARBA" id="ARBA00023015"/>
    </source>
</evidence>
<evidence type="ECO:0000256" key="2">
    <source>
        <dbReference type="ARBA" id="ARBA00023125"/>
    </source>
</evidence>
<gene>
    <name evidence="6" type="ORF">L861_15150</name>
</gene>